<evidence type="ECO:0000256" key="8">
    <source>
        <dbReference type="PIRSR" id="PIRSR000388-2"/>
    </source>
</evidence>
<reference evidence="11 12" key="1">
    <citation type="submission" date="2020-08" db="EMBL/GenBank/DDBJ databases">
        <title>Genomic Encyclopedia of Type Strains, Phase IV (KMG-IV): sequencing the most valuable type-strain genomes for metagenomic binning, comparative biology and taxonomic classification.</title>
        <authorList>
            <person name="Goeker M."/>
        </authorList>
    </citation>
    <scope>NUCLEOTIDE SEQUENCE [LARGE SCALE GENOMIC DNA]</scope>
    <source>
        <strain evidence="11 12">DSM 103725</strain>
    </source>
</reference>
<gene>
    <name evidence="11" type="ORF">HNQ40_002094</name>
</gene>
<dbReference type="NCBIfam" id="TIGR00222">
    <property type="entry name" value="panB"/>
    <property type="match status" value="1"/>
</dbReference>
<evidence type="ECO:0000256" key="10">
    <source>
        <dbReference type="SAM" id="MobiDB-lite"/>
    </source>
</evidence>
<feature type="active site" description="Proton acceptor" evidence="7">
    <location>
        <position position="199"/>
    </location>
</feature>
<keyword evidence="9" id="KW-0460">Magnesium</keyword>
<evidence type="ECO:0000313" key="12">
    <source>
        <dbReference type="Proteomes" id="UP000541810"/>
    </source>
</evidence>
<dbReference type="PIRSF" id="PIRSF000388">
    <property type="entry name" value="Pantoate_hydroxy_MeTrfase"/>
    <property type="match status" value="1"/>
</dbReference>
<evidence type="ECO:0000256" key="7">
    <source>
        <dbReference type="PIRSR" id="PIRSR000388-1"/>
    </source>
</evidence>
<evidence type="ECO:0000313" key="11">
    <source>
        <dbReference type="EMBL" id="MBB6430288.1"/>
    </source>
</evidence>
<keyword evidence="4" id="KW-0566">Pantothenate biosynthesis</keyword>
<feature type="binding site" evidence="9">
    <location>
        <position position="100"/>
    </location>
    <ligand>
        <name>Mg(2+)</name>
        <dbReference type="ChEBI" id="CHEBI:18420"/>
    </ligand>
</feature>
<dbReference type="GO" id="GO:0032259">
    <property type="term" value="P:methylation"/>
    <property type="evidence" value="ECO:0007669"/>
    <property type="project" value="UniProtKB-KW"/>
</dbReference>
<dbReference type="Proteomes" id="UP000541810">
    <property type="component" value="Unassembled WGS sequence"/>
</dbReference>
<dbReference type="GO" id="GO:0008168">
    <property type="term" value="F:methyltransferase activity"/>
    <property type="evidence" value="ECO:0007669"/>
    <property type="project" value="UniProtKB-KW"/>
</dbReference>
<accession>A0A7X0H713</accession>
<evidence type="ECO:0000256" key="4">
    <source>
        <dbReference type="ARBA" id="ARBA00022655"/>
    </source>
</evidence>
<evidence type="ECO:0000256" key="1">
    <source>
        <dbReference type="ARBA" id="ARBA00008676"/>
    </source>
</evidence>
<feature type="binding site" evidence="9">
    <location>
        <position position="61"/>
    </location>
    <ligand>
        <name>Mg(2+)</name>
        <dbReference type="ChEBI" id="CHEBI:18420"/>
    </ligand>
</feature>
<feature type="region of interest" description="Disordered" evidence="10">
    <location>
        <begin position="1"/>
        <end position="22"/>
    </location>
</feature>
<evidence type="ECO:0000256" key="3">
    <source>
        <dbReference type="ARBA" id="ARBA00012618"/>
    </source>
</evidence>
<dbReference type="GO" id="GO:0000287">
    <property type="term" value="F:magnesium ion binding"/>
    <property type="evidence" value="ECO:0007669"/>
    <property type="project" value="TreeGrafter"/>
</dbReference>
<feature type="binding site" evidence="8">
    <location>
        <position position="100"/>
    </location>
    <ligand>
        <name>3-methyl-2-oxobutanoate</name>
        <dbReference type="ChEBI" id="CHEBI:11851"/>
    </ligand>
</feature>
<dbReference type="EMBL" id="JACHGY010000001">
    <property type="protein sequence ID" value="MBB6430288.1"/>
    <property type="molecule type" value="Genomic_DNA"/>
</dbReference>
<keyword evidence="11" id="KW-0489">Methyltransferase</keyword>
<organism evidence="11 12">
    <name type="scientific">Algisphaera agarilytica</name>
    <dbReference type="NCBI Taxonomy" id="1385975"/>
    <lineage>
        <taxon>Bacteria</taxon>
        <taxon>Pseudomonadati</taxon>
        <taxon>Planctomycetota</taxon>
        <taxon>Phycisphaerae</taxon>
        <taxon>Phycisphaerales</taxon>
        <taxon>Phycisphaeraceae</taxon>
        <taxon>Algisphaera</taxon>
    </lineage>
</organism>
<dbReference type="Gene3D" id="3.20.20.60">
    <property type="entry name" value="Phosphoenolpyruvate-binding domains"/>
    <property type="match status" value="1"/>
</dbReference>
<keyword evidence="9" id="KW-0479">Metal-binding</keyword>
<dbReference type="SUPFAM" id="SSF51621">
    <property type="entry name" value="Phosphoenolpyruvate/pyruvate domain"/>
    <property type="match status" value="1"/>
</dbReference>
<dbReference type="GO" id="GO:0003864">
    <property type="term" value="F:3-methyl-2-oxobutanoate hydroxymethyltransferase activity"/>
    <property type="evidence" value="ECO:0007669"/>
    <property type="project" value="UniProtKB-UniRule"/>
</dbReference>
<evidence type="ECO:0000256" key="2">
    <source>
        <dbReference type="ARBA" id="ARBA00011424"/>
    </source>
</evidence>
<feature type="binding site" evidence="8">
    <location>
        <position position="130"/>
    </location>
    <ligand>
        <name>3-methyl-2-oxobutanoate</name>
        <dbReference type="ChEBI" id="CHEBI:11851"/>
    </ligand>
</feature>
<comment type="cofactor">
    <cofactor evidence="9">
        <name>Mg(2+)</name>
        <dbReference type="ChEBI" id="CHEBI:18420"/>
    </cofactor>
    <text evidence="9">Binds 1 Mg(2+) ion per subunit.</text>
</comment>
<dbReference type="EC" id="2.1.2.11" evidence="3 6"/>
<comment type="subunit">
    <text evidence="2">Homodecamer; pentamer of dimers.</text>
</comment>
<dbReference type="RefSeq" id="WP_184677814.1">
    <property type="nucleotide sequence ID" value="NZ_JACHGY010000001.1"/>
</dbReference>
<dbReference type="Pfam" id="PF02548">
    <property type="entry name" value="Pantoate_transf"/>
    <property type="match status" value="1"/>
</dbReference>
<comment type="similarity">
    <text evidence="1">Belongs to the PanB family.</text>
</comment>
<evidence type="ECO:0000256" key="5">
    <source>
        <dbReference type="ARBA" id="ARBA00022679"/>
    </source>
</evidence>
<keyword evidence="12" id="KW-1185">Reference proteome</keyword>
<evidence type="ECO:0000256" key="6">
    <source>
        <dbReference type="NCBIfam" id="TIGR00222"/>
    </source>
</evidence>
<protein>
    <recommendedName>
        <fullName evidence="3 6">3-methyl-2-oxobutanoate hydroxymethyltransferase</fullName>
        <ecNumber evidence="3 6">2.1.2.11</ecNumber>
    </recommendedName>
</protein>
<feature type="binding site" evidence="9">
    <location>
        <position position="132"/>
    </location>
    <ligand>
        <name>Mg(2+)</name>
        <dbReference type="ChEBI" id="CHEBI:18420"/>
    </ligand>
</feature>
<sequence>MSRFTPPTASASHQSAPRPVTMRDLRRRVKAKEKFAMLTCYDATTARWLYRGGVDVMLVGDTAGSMVLGFEDTIHAPLQFMLTITAAVKRGAPNAFVMGDMPFMSYQADEWEAVKNAGRFMTEGMADAVKVEVDERFVGLIEKLDRASIPVVAHIGWRPQRTPTTGVPIVAGRTQDKIKKMVKLAKKLEDAGAVMLLIEQSTAEAARAVIDAVNIPVIGCGAGPDCHGHVVVLHDWLGMTDWQPSFAPPAANGGKALQDMGERWVELVKSGNYLKDGGPYEMKEG</sequence>
<dbReference type="InterPro" id="IPR040442">
    <property type="entry name" value="Pyrv_kinase-like_dom_sf"/>
</dbReference>
<dbReference type="InterPro" id="IPR003700">
    <property type="entry name" value="Pantoate_hydroxy_MeTrfase"/>
</dbReference>
<evidence type="ECO:0000256" key="9">
    <source>
        <dbReference type="PIRSR" id="PIRSR000388-3"/>
    </source>
</evidence>
<feature type="binding site" evidence="8">
    <location>
        <begin position="61"/>
        <end position="62"/>
    </location>
    <ligand>
        <name>3-methyl-2-oxobutanoate</name>
        <dbReference type="ChEBI" id="CHEBI:11851"/>
    </ligand>
</feature>
<keyword evidence="5 11" id="KW-0808">Transferase</keyword>
<name>A0A7X0H713_9BACT</name>
<comment type="caution">
    <text evidence="11">The sequence shown here is derived from an EMBL/GenBank/DDBJ whole genome shotgun (WGS) entry which is preliminary data.</text>
</comment>
<dbReference type="PANTHER" id="PTHR20881:SF0">
    <property type="entry name" value="3-METHYL-2-OXOBUTANOATE HYDROXYMETHYLTRANSFERASE"/>
    <property type="match status" value="1"/>
</dbReference>
<dbReference type="InterPro" id="IPR015813">
    <property type="entry name" value="Pyrv/PenolPyrv_kinase-like_dom"/>
</dbReference>
<feature type="compositionally biased region" description="Polar residues" evidence="10">
    <location>
        <begin position="1"/>
        <end position="15"/>
    </location>
</feature>
<dbReference type="AlphaFoldDB" id="A0A7X0H713"/>
<dbReference type="GO" id="GO:0015940">
    <property type="term" value="P:pantothenate biosynthetic process"/>
    <property type="evidence" value="ECO:0007669"/>
    <property type="project" value="UniProtKB-UniRule"/>
</dbReference>
<dbReference type="PANTHER" id="PTHR20881">
    <property type="entry name" value="3-METHYL-2-OXOBUTANOATE HYDROXYMETHYLTRANSFERASE"/>
    <property type="match status" value="1"/>
</dbReference>
<proteinExistence type="inferred from homology"/>